<dbReference type="PATRIC" id="fig|981333.9.peg.719"/>
<evidence type="ECO:0000313" key="1">
    <source>
        <dbReference type="EMBL" id="ENU37081.1"/>
    </source>
</evidence>
<dbReference type="PIRSF" id="PIRSF000709">
    <property type="entry name" value="6PFK_2-Ptase"/>
    <property type="match status" value="1"/>
</dbReference>
<name>N8QEB7_9GAMM</name>
<accession>N8QEB7</accession>
<gene>
    <name evidence="1" type="ORF">F988_00712</name>
</gene>
<dbReference type="SUPFAM" id="SSF53254">
    <property type="entry name" value="Phosphoglycerate mutase-like"/>
    <property type="match status" value="1"/>
</dbReference>
<dbReference type="EMBL" id="APOM01000015">
    <property type="protein sequence ID" value="ENU37081.1"/>
    <property type="molecule type" value="Genomic_DNA"/>
</dbReference>
<dbReference type="HOGENOM" id="CLU_2033066_0_0_6"/>
<dbReference type="Proteomes" id="UP000023776">
    <property type="component" value="Unassembled WGS sequence"/>
</dbReference>
<evidence type="ECO:0000313" key="2">
    <source>
        <dbReference type="Proteomes" id="UP000023776"/>
    </source>
</evidence>
<keyword evidence="2" id="KW-1185">Reference proteome</keyword>
<dbReference type="AlphaFoldDB" id="N8QEB7"/>
<protein>
    <recommendedName>
        <fullName evidence="3">Alpha-ribazole phosphatase</fullName>
    </recommendedName>
</protein>
<proteinExistence type="predicted"/>
<dbReference type="Gene3D" id="3.40.50.1240">
    <property type="entry name" value="Phosphoglycerate mutase-like"/>
    <property type="match status" value="1"/>
</dbReference>
<evidence type="ECO:0008006" key="3">
    <source>
        <dbReference type="Google" id="ProtNLM"/>
    </source>
</evidence>
<reference evidence="1 2" key="1">
    <citation type="submission" date="2013-02" db="EMBL/GenBank/DDBJ databases">
        <title>The Genome Sequence of Acinetobacter parvus CIP 108168.</title>
        <authorList>
            <consortium name="The Broad Institute Genome Sequencing Platform"/>
            <consortium name="The Broad Institute Genome Sequencing Center for Infectious Disease"/>
            <person name="Cerqueira G."/>
            <person name="Feldgarden M."/>
            <person name="Courvalin P."/>
            <person name="Perichon B."/>
            <person name="Grillot-Courvalin C."/>
            <person name="Clermont D."/>
            <person name="Rocha E."/>
            <person name="Yoon E.-J."/>
            <person name="Nemec A."/>
            <person name="Walker B."/>
            <person name="Young S.K."/>
            <person name="Zeng Q."/>
            <person name="Gargeya S."/>
            <person name="Fitzgerald M."/>
            <person name="Haas B."/>
            <person name="Abouelleil A."/>
            <person name="Alvarado L."/>
            <person name="Arachchi H.M."/>
            <person name="Berlin A.M."/>
            <person name="Chapman S.B."/>
            <person name="Dewar J."/>
            <person name="Goldberg J."/>
            <person name="Griggs A."/>
            <person name="Gujja S."/>
            <person name="Hansen M."/>
            <person name="Howarth C."/>
            <person name="Imamovic A."/>
            <person name="Larimer J."/>
            <person name="McCowan C."/>
            <person name="Murphy C."/>
            <person name="Neiman D."/>
            <person name="Pearson M."/>
            <person name="Priest M."/>
            <person name="Roberts A."/>
            <person name="Saif S."/>
            <person name="Shea T."/>
            <person name="Sisk P."/>
            <person name="Sykes S."/>
            <person name="Wortman J."/>
            <person name="Nusbaum C."/>
            <person name="Birren B."/>
        </authorList>
    </citation>
    <scope>NUCLEOTIDE SEQUENCE [LARGE SCALE GENOMIC DNA]</scope>
    <source>
        <strain evidence="1 2">CIP 108168</strain>
    </source>
</reference>
<dbReference type="InterPro" id="IPR029033">
    <property type="entry name" value="His_PPase_superfam"/>
</dbReference>
<sequence length="121" mass="13993">MYFGDWEGVSTQRIYETTPELLANFWQFPTQYQAPNGESFARFQQRVTLGFEQIHQQLQENNWKKSLIVTHGGVIKLLLCLARQHNLDELLKMSAELGKLYQLELLDTDSGIGFMEKTLAP</sequence>
<dbReference type="InterPro" id="IPR013078">
    <property type="entry name" value="His_Pase_superF_clade-1"/>
</dbReference>
<comment type="caution">
    <text evidence="1">The sequence shown here is derived from an EMBL/GenBank/DDBJ whole genome shotgun (WGS) entry which is preliminary data.</text>
</comment>
<dbReference type="Pfam" id="PF00300">
    <property type="entry name" value="His_Phos_1"/>
    <property type="match status" value="1"/>
</dbReference>
<organism evidence="1 2">
    <name type="scientific">Acinetobacter parvus DSM 16617 = CIP 108168</name>
    <dbReference type="NCBI Taxonomy" id="981333"/>
    <lineage>
        <taxon>Bacteria</taxon>
        <taxon>Pseudomonadati</taxon>
        <taxon>Pseudomonadota</taxon>
        <taxon>Gammaproteobacteria</taxon>
        <taxon>Moraxellales</taxon>
        <taxon>Moraxellaceae</taxon>
        <taxon>Acinetobacter</taxon>
    </lineage>
</organism>